<gene>
    <name evidence="5" type="ORF">SAMN05444267_103127</name>
</gene>
<dbReference type="NCBIfam" id="TIGR04183">
    <property type="entry name" value="Por_Secre_tail"/>
    <property type="match status" value="1"/>
</dbReference>
<dbReference type="Pfam" id="PF00041">
    <property type="entry name" value="fn3"/>
    <property type="match status" value="1"/>
</dbReference>
<dbReference type="SUPFAM" id="SSF55486">
    <property type="entry name" value="Metalloproteases ('zincins'), catalytic domain"/>
    <property type="match status" value="1"/>
</dbReference>
<dbReference type="Gene3D" id="3.40.390.10">
    <property type="entry name" value="Collagenase (Catalytic Domain)"/>
    <property type="match status" value="1"/>
</dbReference>
<dbReference type="InterPro" id="IPR026444">
    <property type="entry name" value="Secre_tail"/>
</dbReference>
<dbReference type="Gene3D" id="2.60.40.10">
    <property type="entry name" value="Immunoglobulins"/>
    <property type="match status" value="1"/>
</dbReference>
<dbReference type="SMART" id="SM00060">
    <property type="entry name" value="FN3"/>
    <property type="match status" value="1"/>
</dbReference>
<dbReference type="Pfam" id="PF18962">
    <property type="entry name" value="Por_Secre_tail"/>
    <property type="match status" value="1"/>
</dbReference>
<dbReference type="RefSeq" id="WP_073295428.1">
    <property type="nucleotide sequence ID" value="NZ_FRAV01000031.1"/>
</dbReference>
<dbReference type="Pfam" id="PF13583">
    <property type="entry name" value="Reprolysin_4"/>
    <property type="match status" value="1"/>
</dbReference>
<evidence type="ECO:0000313" key="5">
    <source>
        <dbReference type="EMBL" id="SHM01134.1"/>
    </source>
</evidence>
<dbReference type="InterPro" id="IPR003961">
    <property type="entry name" value="FN3_dom"/>
</dbReference>
<evidence type="ECO:0000256" key="2">
    <source>
        <dbReference type="ARBA" id="ARBA00022737"/>
    </source>
</evidence>
<dbReference type="InterPro" id="IPR024079">
    <property type="entry name" value="MetalloPept_cat_dom_sf"/>
</dbReference>
<dbReference type="Proteomes" id="UP000184364">
    <property type="component" value="Unassembled WGS sequence"/>
</dbReference>
<dbReference type="OrthoDB" id="9792152at2"/>
<dbReference type="InterPro" id="IPR050991">
    <property type="entry name" value="ECM_Regulatory_Proteins"/>
</dbReference>
<dbReference type="PROSITE" id="PS50853">
    <property type="entry name" value="FN3"/>
    <property type="match status" value="1"/>
</dbReference>
<organism evidence="5 6">
    <name type="scientific">Chryseobacterium polytrichastri</name>
    <dbReference type="NCBI Taxonomy" id="1302687"/>
    <lineage>
        <taxon>Bacteria</taxon>
        <taxon>Pseudomonadati</taxon>
        <taxon>Bacteroidota</taxon>
        <taxon>Flavobacteriia</taxon>
        <taxon>Flavobacteriales</taxon>
        <taxon>Weeksellaceae</taxon>
        <taxon>Chryseobacterium group</taxon>
        <taxon>Chryseobacterium</taxon>
    </lineage>
</organism>
<protein>
    <submittedName>
        <fullName evidence="5">Por secretion system C-terminal sorting domain-containing protein</fullName>
    </submittedName>
</protein>
<keyword evidence="6" id="KW-1185">Reference proteome</keyword>
<evidence type="ECO:0000313" key="6">
    <source>
        <dbReference type="Proteomes" id="UP000184364"/>
    </source>
</evidence>
<proteinExistence type="predicted"/>
<evidence type="ECO:0000256" key="3">
    <source>
        <dbReference type="SAM" id="SignalP"/>
    </source>
</evidence>
<dbReference type="CDD" id="cd00063">
    <property type="entry name" value="FN3"/>
    <property type="match status" value="1"/>
</dbReference>
<dbReference type="Pfam" id="PF20009">
    <property type="entry name" value="GEVED"/>
    <property type="match status" value="1"/>
</dbReference>
<dbReference type="PANTHER" id="PTHR46708">
    <property type="entry name" value="TENASCIN"/>
    <property type="match status" value="1"/>
</dbReference>
<name>A0A1M7FAN0_9FLAO</name>
<dbReference type="GO" id="GO:0008237">
    <property type="term" value="F:metallopeptidase activity"/>
    <property type="evidence" value="ECO:0007669"/>
    <property type="project" value="InterPro"/>
</dbReference>
<accession>A0A1M7FAN0</accession>
<keyword evidence="1 3" id="KW-0732">Signal</keyword>
<feature type="chain" id="PRO_5012500557" evidence="3">
    <location>
        <begin position="20"/>
        <end position="1007"/>
    </location>
</feature>
<reference evidence="6" key="1">
    <citation type="submission" date="2016-11" db="EMBL/GenBank/DDBJ databases">
        <authorList>
            <person name="Varghese N."/>
            <person name="Submissions S."/>
        </authorList>
    </citation>
    <scope>NUCLEOTIDE SEQUENCE [LARGE SCALE GENOMIC DNA]</scope>
    <source>
        <strain evidence="6">DSM 26899</strain>
    </source>
</reference>
<evidence type="ECO:0000256" key="1">
    <source>
        <dbReference type="ARBA" id="ARBA00022729"/>
    </source>
</evidence>
<keyword evidence="2" id="KW-0677">Repeat</keyword>
<dbReference type="EMBL" id="FRAV01000031">
    <property type="protein sequence ID" value="SHM01134.1"/>
    <property type="molecule type" value="Genomic_DNA"/>
</dbReference>
<dbReference type="InterPro" id="IPR036116">
    <property type="entry name" value="FN3_sf"/>
</dbReference>
<dbReference type="InterPro" id="IPR045474">
    <property type="entry name" value="GEVED"/>
</dbReference>
<evidence type="ECO:0000259" key="4">
    <source>
        <dbReference type="PROSITE" id="PS50853"/>
    </source>
</evidence>
<feature type="domain" description="Fibronectin type-III" evidence="4">
    <location>
        <begin position="674"/>
        <end position="759"/>
    </location>
</feature>
<sequence>MKKILTILLCSLVGGSAIAQWTPSTAKIDKKTRSGDVKAVTVASYFKLDLNQLRVQLKDAQEMGRNAKPVIISIPTLDGKIQNFNVYSFPVVVKELADQYELGSYIGTAVNDPTQSIRFSVAPNDFQSMLFNNGNYEFVEPVDKSTGLYSVHPKTAKSGDKAFMCSTEESPSAVKQINELMKKGKSFSSQIGNTNKSYDQKYRTMRLAMSVTGEYTQKFGGTVAGALTQINATMTRVNGVFEKDFALHLNLQNYTNIIYTNAATDPYSIPSVGTDPNNSSNADGWNVQLQRALSVNVGSANYDIGHLLGDSGGGGNAGCIGCVCIDPTGAAATSLSKQKGSGFTSPGDGIPQGDNFDIDYVAHEMGHQLGGNHTFSHALEGAGTNMEPGSGSTIMGYAGITGATTDVQAHSDSYFHVISLDQINTNLINKTCDVETPIANTPPVIADMEDVNIPKGTAFVLTASATDAQNDPMTYTWEEIDNASVVINKNNLGTTATGASFRSIVPTTSPTRYFPKLSSVLAGVLDNSNNGWESVSQVARTTNFAVTVRDNNPNPAQQQADYNLQKVIVGNDGPFKVNTQYANAGAATIVEWAVANTNAAPYNVANVKIDYTTNNGTSWTVLAASTPNDGTESFTFPSSLNGQVIKLRISSINNVFYAIGAINVTVFSACDGSAPTGVVASNITLNGATISWTPMSNATYNIRYRKVGQLTWIQTTSATPTITLTGLSDGTAYEVQVSAVCSGTPGAYSASTNFSTSPVTYCTVGSTSGQYNFISNLTLGAVNNTTTGAAGTTYSNFTTNPSLQPILLPNSTNNTISTSITVTLAGAAMNGMAIWIDFNKNGIFDANERVLNMPANALPVGTTVKTGTFTVPSTAVVNSPLRMRVVTVLMTAASAGSSIPDSFACGAFPNGEVEDYSVIVSAPLATNDLANPKDGIQIYPNPVSDILNVTKVSDKATFKIYSAAGQLVNSGNINSGKINVSELVKGGYVITIEEKGKDLFKSKFIKK</sequence>
<dbReference type="SUPFAM" id="SSF49265">
    <property type="entry name" value="Fibronectin type III"/>
    <property type="match status" value="1"/>
</dbReference>
<dbReference type="InterPro" id="IPR013783">
    <property type="entry name" value="Ig-like_fold"/>
</dbReference>
<dbReference type="PANTHER" id="PTHR46708:SF2">
    <property type="entry name" value="FIBRONECTIN TYPE-III DOMAIN-CONTAINING PROTEIN"/>
    <property type="match status" value="1"/>
</dbReference>
<dbReference type="AlphaFoldDB" id="A0A1M7FAN0"/>
<dbReference type="STRING" id="1302687.SAMN05444267_103127"/>
<feature type="signal peptide" evidence="3">
    <location>
        <begin position="1"/>
        <end position="19"/>
    </location>
</feature>